<evidence type="ECO:0000313" key="1">
    <source>
        <dbReference type="EMBL" id="KAK3363003.1"/>
    </source>
</evidence>
<evidence type="ECO:0000313" key="2">
    <source>
        <dbReference type="Proteomes" id="UP001275084"/>
    </source>
</evidence>
<reference evidence="1" key="1">
    <citation type="journal article" date="2023" name="Mol. Phylogenet. Evol.">
        <title>Genome-scale phylogeny and comparative genomics of the fungal order Sordariales.</title>
        <authorList>
            <person name="Hensen N."/>
            <person name="Bonometti L."/>
            <person name="Westerberg I."/>
            <person name="Brannstrom I.O."/>
            <person name="Guillou S."/>
            <person name="Cros-Aarteil S."/>
            <person name="Calhoun S."/>
            <person name="Haridas S."/>
            <person name="Kuo A."/>
            <person name="Mondo S."/>
            <person name="Pangilinan J."/>
            <person name="Riley R."/>
            <person name="LaButti K."/>
            <person name="Andreopoulos B."/>
            <person name="Lipzen A."/>
            <person name="Chen C."/>
            <person name="Yan M."/>
            <person name="Daum C."/>
            <person name="Ng V."/>
            <person name="Clum A."/>
            <person name="Steindorff A."/>
            <person name="Ohm R.A."/>
            <person name="Martin F."/>
            <person name="Silar P."/>
            <person name="Natvig D.O."/>
            <person name="Lalanne C."/>
            <person name="Gautier V."/>
            <person name="Ament-Velasquez S.L."/>
            <person name="Kruys A."/>
            <person name="Hutchinson M.I."/>
            <person name="Powell A.J."/>
            <person name="Barry K."/>
            <person name="Miller A.N."/>
            <person name="Grigoriev I.V."/>
            <person name="Debuchy R."/>
            <person name="Gladieux P."/>
            <person name="Hiltunen Thoren M."/>
            <person name="Johannesson H."/>
        </authorList>
    </citation>
    <scope>NUCLEOTIDE SEQUENCE</scope>
    <source>
        <strain evidence="1">CBS 955.72</strain>
    </source>
</reference>
<name>A0AAJ0MJY5_9PEZI</name>
<accession>A0AAJ0MJY5</accession>
<dbReference type="Proteomes" id="UP001275084">
    <property type="component" value="Unassembled WGS sequence"/>
</dbReference>
<gene>
    <name evidence="1" type="ORF">B0T25DRAFT_595931</name>
</gene>
<dbReference type="InterPro" id="IPR036188">
    <property type="entry name" value="FAD/NAD-bd_sf"/>
</dbReference>
<feature type="non-terminal residue" evidence="1">
    <location>
        <position position="439"/>
    </location>
</feature>
<dbReference type="PANTHER" id="PTHR38688">
    <property type="entry name" value="PYR_REDOX_2 DOMAIN-CONTAINING PROTEIN"/>
    <property type="match status" value="1"/>
</dbReference>
<dbReference type="PANTHER" id="PTHR38688:SF1">
    <property type="entry name" value="FAD_NAD(P)-BINDING DOMAIN-CONTAINING PROTEIN"/>
    <property type="match status" value="1"/>
</dbReference>
<dbReference type="InterPro" id="IPR053275">
    <property type="entry name" value="Agnestin_monoxygenase"/>
</dbReference>
<organism evidence="1 2">
    <name type="scientific">Lasiosphaeria hispida</name>
    <dbReference type="NCBI Taxonomy" id="260671"/>
    <lineage>
        <taxon>Eukaryota</taxon>
        <taxon>Fungi</taxon>
        <taxon>Dikarya</taxon>
        <taxon>Ascomycota</taxon>
        <taxon>Pezizomycotina</taxon>
        <taxon>Sordariomycetes</taxon>
        <taxon>Sordariomycetidae</taxon>
        <taxon>Sordariales</taxon>
        <taxon>Lasiosphaeriaceae</taxon>
        <taxon>Lasiosphaeria</taxon>
    </lineage>
</organism>
<sequence>MHLLSRRACNLIWCSRTGAYSFSPSKPFPLSALSARQHHVAAIVVGAGPAGIGAVGNLMEHLPKDAGKIAWIDREFRGGRLWEYSDVPSNTAVRLFLEYARAIKPLREISEAPQADAVRVLEALPQEQTCPLRYAASMLEQLTDGLGKQGSVERLRGNASGLRESFSPKQKTACNYIQLTSSACIQYSPGGSVPLKKVTSPIVVYCTGSSPATVKINLPRSQQPPTIPLVTALMPRALNQWLAQSQKSDFTVGVIGASHSAIIILMNLIQLAQTEYPRLRVRWFARSPELKYAVPQDGWILYDNTGLKGLAAEFARKNLDGDRLNTSEAEKVVTRVDCSGGDEAEEAAIAEGALQCDAMVHAVGFNRSPFLGDGQVWQTFDHTTGTFTDLKTGLPMLGVYGAGIAFPEKVVDPAGNVEYAVGFWKFMRFLKRVTPDWVE</sequence>
<dbReference type="SUPFAM" id="SSF51905">
    <property type="entry name" value="FAD/NAD(P)-binding domain"/>
    <property type="match status" value="1"/>
</dbReference>
<keyword evidence="2" id="KW-1185">Reference proteome</keyword>
<proteinExistence type="predicted"/>
<dbReference type="AlphaFoldDB" id="A0AAJ0MJY5"/>
<protein>
    <submittedName>
        <fullName evidence="1">Pyridine nucleotide-disulfide oxidoreductase-domain-containing protein</fullName>
    </submittedName>
</protein>
<dbReference type="EMBL" id="JAUIQD010000001">
    <property type="protein sequence ID" value="KAK3363003.1"/>
    <property type="molecule type" value="Genomic_DNA"/>
</dbReference>
<comment type="caution">
    <text evidence="1">The sequence shown here is derived from an EMBL/GenBank/DDBJ whole genome shotgun (WGS) entry which is preliminary data.</text>
</comment>
<reference evidence="1" key="2">
    <citation type="submission" date="2023-06" db="EMBL/GenBank/DDBJ databases">
        <authorList>
            <consortium name="Lawrence Berkeley National Laboratory"/>
            <person name="Haridas S."/>
            <person name="Hensen N."/>
            <person name="Bonometti L."/>
            <person name="Westerberg I."/>
            <person name="Brannstrom I.O."/>
            <person name="Guillou S."/>
            <person name="Cros-Aarteil S."/>
            <person name="Calhoun S."/>
            <person name="Kuo A."/>
            <person name="Mondo S."/>
            <person name="Pangilinan J."/>
            <person name="Riley R."/>
            <person name="Labutti K."/>
            <person name="Andreopoulos B."/>
            <person name="Lipzen A."/>
            <person name="Chen C."/>
            <person name="Yanf M."/>
            <person name="Daum C."/>
            <person name="Ng V."/>
            <person name="Clum A."/>
            <person name="Steindorff A."/>
            <person name="Ohm R."/>
            <person name="Martin F."/>
            <person name="Silar P."/>
            <person name="Natvig D."/>
            <person name="Lalanne C."/>
            <person name="Gautier V."/>
            <person name="Ament-Velasquez S.L."/>
            <person name="Kruys A."/>
            <person name="Hutchinson M.I."/>
            <person name="Powell A.J."/>
            <person name="Barry K."/>
            <person name="Miller A.N."/>
            <person name="Grigoriev I.V."/>
            <person name="Debuchy R."/>
            <person name="Gladieux P."/>
            <person name="Thoren M.H."/>
            <person name="Johannesson H."/>
        </authorList>
    </citation>
    <scope>NUCLEOTIDE SEQUENCE</scope>
    <source>
        <strain evidence="1">CBS 955.72</strain>
    </source>
</reference>